<gene>
    <name evidence="5 8" type="primary">nuoN</name>
    <name evidence="8" type="ORF">HSUHS5_0042</name>
</gene>
<dbReference type="NCBIfam" id="TIGR01770">
    <property type="entry name" value="NDH_I_N"/>
    <property type="match status" value="1"/>
</dbReference>
<dbReference type="Proteomes" id="UP000054093">
    <property type="component" value="Unassembled WGS sequence"/>
</dbReference>
<dbReference type="InterPro" id="IPR010096">
    <property type="entry name" value="NADH-Q_OxRdtase_suN/2"/>
</dbReference>
<feature type="domain" description="NADH:quinone oxidoreductase/Mrp antiporter transmembrane" evidence="7">
    <location>
        <begin position="141"/>
        <end position="447"/>
    </location>
</feature>
<dbReference type="GO" id="GO:0012505">
    <property type="term" value="C:endomembrane system"/>
    <property type="evidence" value="ECO:0007669"/>
    <property type="project" value="UniProtKB-SubCell"/>
</dbReference>
<keyword evidence="5" id="KW-0830">Ubiquinone</keyword>
<feature type="transmembrane region" description="Helical" evidence="5">
    <location>
        <begin position="355"/>
        <end position="374"/>
    </location>
</feature>
<feature type="transmembrane region" description="Helical" evidence="5">
    <location>
        <begin position="401"/>
        <end position="423"/>
    </location>
</feature>
<evidence type="ECO:0000313" key="9">
    <source>
        <dbReference type="Proteomes" id="UP000054093"/>
    </source>
</evidence>
<feature type="transmembrane region" description="Helical" evidence="5">
    <location>
        <begin position="30"/>
        <end position="50"/>
    </location>
</feature>
<feature type="transmembrane region" description="Helical" evidence="5">
    <location>
        <begin position="481"/>
        <end position="504"/>
    </location>
</feature>
<evidence type="ECO:0000256" key="6">
    <source>
        <dbReference type="RuleBase" id="RU000320"/>
    </source>
</evidence>
<dbReference type="PRINTS" id="PR00214">
    <property type="entry name" value="MYELINPLP"/>
</dbReference>
<dbReference type="HAMAP" id="MF_00445">
    <property type="entry name" value="NDH1_NuoN_1"/>
    <property type="match status" value="1"/>
</dbReference>
<feature type="transmembrane region" description="Helical" evidence="5">
    <location>
        <begin position="330"/>
        <end position="349"/>
    </location>
</feature>
<dbReference type="GO" id="GO:0050136">
    <property type="term" value="F:NADH dehydrogenase (quinone) (non-electrogenic) activity"/>
    <property type="evidence" value="ECO:0007669"/>
    <property type="project" value="UniProtKB-UniRule"/>
</dbReference>
<dbReference type="GO" id="GO:0048038">
    <property type="term" value="F:quinone binding"/>
    <property type="evidence" value="ECO:0007669"/>
    <property type="project" value="UniProtKB-KW"/>
</dbReference>
<comment type="subunit">
    <text evidence="5">NDH-1 is composed of 14 different subunits. Subunits NuoA, H, J, K, L, M, N constitute the membrane sector of the complex.</text>
</comment>
<evidence type="ECO:0000256" key="3">
    <source>
        <dbReference type="ARBA" id="ARBA00022989"/>
    </source>
</evidence>
<comment type="similarity">
    <text evidence="5">Belongs to the complex I subunit 2 family.</text>
</comment>
<dbReference type="EMBL" id="ADHO01000007">
    <property type="protein sequence ID" value="EFX42489.1"/>
    <property type="molecule type" value="Genomic_DNA"/>
</dbReference>
<keyword evidence="5" id="KW-0813">Transport</keyword>
<keyword evidence="3 5" id="KW-1133">Transmembrane helix</keyword>
<keyword evidence="4 5" id="KW-0472">Membrane</keyword>
<proteinExistence type="inferred from homology"/>
<evidence type="ECO:0000259" key="7">
    <source>
        <dbReference type="Pfam" id="PF00361"/>
    </source>
</evidence>
<dbReference type="GO" id="GO:0042773">
    <property type="term" value="P:ATP synthesis coupled electron transport"/>
    <property type="evidence" value="ECO:0007669"/>
    <property type="project" value="InterPro"/>
</dbReference>
<dbReference type="GO" id="GO:0008137">
    <property type="term" value="F:NADH dehydrogenase (ubiquinone) activity"/>
    <property type="evidence" value="ECO:0007669"/>
    <property type="project" value="InterPro"/>
</dbReference>
<name>E7G2B4_9HELI</name>
<comment type="subcellular location">
    <subcellularLocation>
        <location evidence="5">Cell membrane</location>
        <topology evidence="5">Multi-pass membrane protein</topology>
    </subcellularLocation>
    <subcellularLocation>
        <location evidence="1">Endomembrane system</location>
        <topology evidence="1">Multi-pass membrane protein</topology>
    </subcellularLocation>
    <subcellularLocation>
        <location evidence="6">Membrane</location>
        <topology evidence="6">Multi-pass membrane protein</topology>
    </subcellularLocation>
</comment>
<dbReference type="AlphaFoldDB" id="E7G2B4"/>
<dbReference type="InterPro" id="IPR001750">
    <property type="entry name" value="ND/Mrp_TM"/>
</dbReference>
<comment type="catalytic activity">
    <reaction evidence="5">
        <text>a quinone + NADH + 5 H(+)(in) = a quinol + NAD(+) + 4 H(+)(out)</text>
        <dbReference type="Rhea" id="RHEA:57888"/>
        <dbReference type="ChEBI" id="CHEBI:15378"/>
        <dbReference type="ChEBI" id="CHEBI:24646"/>
        <dbReference type="ChEBI" id="CHEBI:57540"/>
        <dbReference type="ChEBI" id="CHEBI:57945"/>
        <dbReference type="ChEBI" id="CHEBI:132124"/>
    </reaction>
</comment>
<keyword evidence="5" id="KW-0520">NAD</keyword>
<feature type="transmembrane region" description="Helical" evidence="5">
    <location>
        <begin position="57"/>
        <end position="76"/>
    </location>
</feature>
<protein>
    <recommendedName>
        <fullName evidence="5">NADH-quinone oxidoreductase subunit N</fullName>
        <ecNumber evidence="5">7.1.1.-</ecNumber>
    </recommendedName>
    <alternativeName>
        <fullName evidence="5">NADH dehydrogenase I subunit N</fullName>
    </alternativeName>
    <alternativeName>
        <fullName evidence="5">NDH-1 subunit N</fullName>
    </alternativeName>
</protein>
<feature type="transmembrane region" description="Helical" evidence="5">
    <location>
        <begin position="438"/>
        <end position="460"/>
    </location>
</feature>
<dbReference type="PANTHER" id="PTHR22773">
    <property type="entry name" value="NADH DEHYDROGENASE"/>
    <property type="match status" value="1"/>
</dbReference>
<feature type="transmembrane region" description="Helical" evidence="5">
    <location>
        <begin position="145"/>
        <end position="165"/>
    </location>
</feature>
<keyword evidence="5" id="KW-1003">Cell membrane</keyword>
<evidence type="ECO:0000313" key="8">
    <source>
        <dbReference type="EMBL" id="EFX42489.1"/>
    </source>
</evidence>
<evidence type="ECO:0000256" key="2">
    <source>
        <dbReference type="ARBA" id="ARBA00022692"/>
    </source>
</evidence>
<reference evidence="8 9" key="1">
    <citation type="journal article" date="2011" name="Vet. Res.">
        <title>Genome sequence of Helicobacter suis supports its role in gastric pathology.</title>
        <authorList>
            <person name="Vermoote M."/>
            <person name="Vandekerckhove T.T."/>
            <person name="Flahou B."/>
            <person name="Pasmans F."/>
            <person name="Smet A."/>
            <person name="De Groote D."/>
            <person name="Van Criekinge W."/>
            <person name="Ducatelle R."/>
            <person name="Haesebrouck F."/>
        </authorList>
    </citation>
    <scope>NUCLEOTIDE SEQUENCE [LARGE SCALE GENOMIC DNA]</scope>
    <source>
        <strain evidence="8 9">HS5</strain>
    </source>
</reference>
<keyword evidence="2 5" id="KW-0812">Transmembrane</keyword>
<organism evidence="8 9">
    <name type="scientific">Helicobacter suis HS5</name>
    <dbReference type="NCBI Taxonomy" id="710394"/>
    <lineage>
        <taxon>Bacteria</taxon>
        <taxon>Pseudomonadati</taxon>
        <taxon>Campylobacterota</taxon>
        <taxon>Epsilonproteobacteria</taxon>
        <taxon>Campylobacterales</taxon>
        <taxon>Helicobacteraceae</taxon>
        <taxon>Helicobacter</taxon>
    </lineage>
</organism>
<dbReference type="Pfam" id="PF00361">
    <property type="entry name" value="Proton_antipo_M"/>
    <property type="match status" value="1"/>
</dbReference>
<dbReference type="GO" id="GO:0005886">
    <property type="term" value="C:plasma membrane"/>
    <property type="evidence" value="ECO:0007669"/>
    <property type="project" value="UniProtKB-SubCell"/>
</dbReference>
<comment type="caution">
    <text evidence="8">The sequence shown here is derived from an EMBL/GenBank/DDBJ whole genome shotgun (WGS) entry which is preliminary data.</text>
</comment>
<evidence type="ECO:0000256" key="1">
    <source>
        <dbReference type="ARBA" id="ARBA00004127"/>
    </source>
</evidence>
<feature type="transmembrane region" description="Helical" evidence="5">
    <location>
        <begin position="177"/>
        <end position="199"/>
    </location>
</feature>
<dbReference type="InterPro" id="IPR001614">
    <property type="entry name" value="Myelin_PLP"/>
</dbReference>
<sequence length="509" mass="56259">MTNPTRAINFLRTIMNSILSSLSPELDIQALLPMLISVGGGICLLLINAFMRFSRGLNVSLASVFLAFNLVVIYTYNPPIENIGTILNDNFALNGQLLLVLASFLLLLLVQSQECFTEFQTPEFYSLYLFMTAGFELMVSSDHLLLILLGLETASLSMCVLMALNYKNTGIEAAIKYFSMGVLASVFFTMGTALLYFLTGCLDLAGISDGLRSTLFDKAMPLTLPIFLLALACMLGAIGFKVSLVPFHTWMPDIYEGNNPVFAGFISIVPKIAGFVVILRVLYVFAHTSIFDTFAPTSIINIEHLYTFLIALTITIPNAMALLQKDVKRMMAYSSISHTGFALACAFVGSSALFVYWLLFLFTNIGAFAVLWIVSNQDDAKAHTYNYPYERFNGLIQTKPFLALLSAIFLCSLAGIPPFSMFWGKVLILQQVISEHQIFLPIVMMLNSAVGAVYYLRLIVAMFFKEPVKSSAPLSSNANTTLYTLTTTMAFLCVFSIFVLQVYMGSNRV</sequence>
<evidence type="ECO:0000256" key="5">
    <source>
        <dbReference type="HAMAP-Rule" id="MF_00445"/>
    </source>
</evidence>
<feature type="transmembrane region" description="Helical" evidence="5">
    <location>
        <begin position="91"/>
        <end position="110"/>
    </location>
</feature>
<accession>E7G2B4</accession>
<dbReference type="EC" id="7.1.1.-" evidence="5"/>
<evidence type="ECO:0000256" key="4">
    <source>
        <dbReference type="ARBA" id="ARBA00023136"/>
    </source>
</evidence>
<feature type="transmembrane region" description="Helical" evidence="5">
    <location>
        <begin position="305"/>
        <end position="323"/>
    </location>
</feature>
<feature type="transmembrane region" description="Helical" evidence="5">
    <location>
        <begin position="261"/>
        <end position="285"/>
    </location>
</feature>
<keyword evidence="5" id="KW-1278">Translocase</keyword>
<feature type="transmembrane region" description="Helical" evidence="5">
    <location>
        <begin position="219"/>
        <end position="240"/>
    </location>
</feature>
<comment type="function">
    <text evidence="5">NDH-1 shuttles electrons from NADH, via FMN and iron-sulfur (Fe-S) centers, to quinones in the respiratory chain. The immediate electron acceptor for the enzyme in this species is believed to be ubiquinone. Couples the redox reaction to proton translocation (for every two electrons transferred, four hydrogen ions are translocated across the cytoplasmic membrane), and thus conserves the redox energy in a proton gradient.</text>
</comment>
<keyword evidence="5" id="KW-0874">Quinone</keyword>
<feature type="transmembrane region" description="Helical" evidence="5">
    <location>
        <begin position="122"/>
        <end position="139"/>
    </location>
</feature>